<comment type="caution">
    <text evidence="3">The sequence shown here is derived from an EMBL/GenBank/DDBJ whole genome shotgun (WGS) entry which is preliminary data.</text>
</comment>
<dbReference type="OrthoDB" id="7592271at2"/>
<feature type="domain" description="Phage tail lysozyme" evidence="2">
    <location>
        <begin position="256"/>
        <end position="389"/>
    </location>
</feature>
<proteinExistence type="predicted"/>
<dbReference type="EMBL" id="AMRM01000028">
    <property type="protein sequence ID" value="EKF17159.1"/>
    <property type="molecule type" value="Genomic_DNA"/>
</dbReference>
<keyword evidence="1" id="KW-0175">Coiled coil</keyword>
<dbReference type="Pfam" id="PF18013">
    <property type="entry name" value="Phage_lysozyme2"/>
    <property type="match status" value="1"/>
</dbReference>
<dbReference type="PATRIC" id="fig|391937.3.peg.3935"/>
<dbReference type="RefSeq" id="WP_008598887.1">
    <property type="nucleotide sequence ID" value="NZ_AMRM01000028.1"/>
</dbReference>
<dbReference type="Proteomes" id="UP000006786">
    <property type="component" value="Unassembled WGS sequence"/>
</dbReference>
<feature type="coiled-coil region" evidence="1">
    <location>
        <begin position="169"/>
        <end position="196"/>
    </location>
</feature>
<evidence type="ECO:0000313" key="3">
    <source>
        <dbReference type="EMBL" id="EKF17159.1"/>
    </source>
</evidence>
<evidence type="ECO:0000313" key="4">
    <source>
        <dbReference type="Proteomes" id="UP000006786"/>
    </source>
</evidence>
<gene>
    <name evidence="3" type="ORF">NA2_19161</name>
</gene>
<dbReference type="eggNOG" id="COG3583">
    <property type="taxonomic scope" value="Bacteria"/>
</dbReference>
<keyword evidence="4" id="KW-1185">Reference proteome</keyword>
<dbReference type="eggNOG" id="COG1511">
    <property type="taxonomic scope" value="Bacteria"/>
</dbReference>
<dbReference type="InterPro" id="IPR041219">
    <property type="entry name" value="Phage_lysozyme2"/>
</dbReference>
<protein>
    <submittedName>
        <fullName evidence="3">Minor tail protein</fullName>
    </submittedName>
</protein>
<accession>K2LHF9</accession>
<organism evidence="3 4">
    <name type="scientific">Nitratireductor pacificus pht-3B</name>
    <dbReference type="NCBI Taxonomy" id="391937"/>
    <lineage>
        <taxon>Bacteria</taxon>
        <taxon>Pseudomonadati</taxon>
        <taxon>Pseudomonadota</taxon>
        <taxon>Alphaproteobacteria</taxon>
        <taxon>Hyphomicrobiales</taxon>
        <taxon>Phyllobacteriaceae</taxon>
        <taxon>Nitratireductor</taxon>
    </lineage>
</organism>
<name>K2LHF9_9HYPH</name>
<reference evidence="3 4" key="1">
    <citation type="journal article" date="2012" name="J. Bacteriol.">
        <title>Genome Sequence of Nitratireductor pacificus Type Strain pht-3B.</title>
        <authorList>
            <person name="Lai Q."/>
            <person name="Li G."/>
            <person name="Shao Z."/>
        </authorList>
    </citation>
    <scope>NUCLEOTIDE SEQUENCE [LARGE SCALE GENOMIC DNA]</scope>
    <source>
        <strain evidence="4">pht-3B</strain>
    </source>
</reference>
<evidence type="ECO:0000256" key="1">
    <source>
        <dbReference type="SAM" id="Coils"/>
    </source>
</evidence>
<feature type="coiled-coil region" evidence="1">
    <location>
        <begin position="393"/>
        <end position="421"/>
    </location>
</feature>
<evidence type="ECO:0000259" key="2">
    <source>
        <dbReference type="Pfam" id="PF18013"/>
    </source>
</evidence>
<dbReference type="Gene3D" id="1.10.530.10">
    <property type="match status" value="1"/>
</dbReference>
<dbReference type="AlphaFoldDB" id="K2LHF9"/>
<feature type="coiled-coil region" evidence="1">
    <location>
        <begin position="71"/>
        <end position="132"/>
    </location>
</feature>
<dbReference type="STRING" id="391937.NA2_19161"/>
<sequence length="708" mass="76059">MIREANEFGLVLDKDMIAKADEIDRKFKLISTTISTGVKSAIVEAASGLFSFLDRLSAFEEQQTRTLGDQLNDIGKRRLEIENEILKLRENKETSIGGTLFGTAYDKQIETLERKSRELHETEKRILDVLDERNKKAGDAAKEAVPDITKLNSAVQGTGSSTKGAASGLKSYADAIRALKGEIPELAEQLAEFDARAKIDTAYRAAMAQATTKEERDEATGLRDRALGTIGSPVMSDASKRTPGTALGTFSELAPKIVSDLMRDLQITKEQAAGIVGNLGGETGGFKHMQELNPLVKGSRGGLGWAQWTGPRRREFEAYIAKMGLPADSYAANYGNLLRELKGPEGAALAHLREQTTVEGSTLSFLDKFERAGIRHEKGRINWANRAYDPEGVERKELEAQQKQEQLQQEAQQRIKQQAEAYSDIIAQAKQYSAAQANEQQALSMTAQAAAAFRHEQDMLNQAQQADLQLTPQQRTEIQQYAQGMAQAEAATLQFAQTQQQAAEFSQMLGNSAIDALTGIVSGTMSAEQALAQLGQQLLKIALQYLLLGQGPLAGGGGFGGLFGGVGSLLGGFLGFADGGHVSGPGTTTSDSIPAMLSDGEYVVNARATRKHLPVLEAINSGKVPAFATGGLASRNAFSSAMTYAPSLSFNMQGSSGNPRQDARFAQQVATAVDSALKANQPDGFRYSESQRLAKLAGDLRGAGSRNT</sequence>